<name>A0ABR2HME3_9PEZI</name>
<dbReference type="PANTHER" id="PTHR46082:SF6">
    <property type="entry name" value="AAA+ ATPASE DOMAIN-CONTAINING PROTEIN-RELATED"/>
    <property type="match status" value="1"/>
</dbReference>
<dbReference type="EMBL" id="JAPCWZ010000010">
    <property type="protein sequence ID" value="KAK8849069.1"/>
    <property type="molecule type" value="Genomic_DNA"/>
</dbReference>
<dbReference type="Proteomes" id="UP001390339">
    <property type="component" value="Unassembled WGS sequence"/>
</dbReference>
<dbReference type="Gene3D" id="3.40.50.300">
    <property type="entry name" value="P-loop containing nucleotide triphosphate hydrolases"/>
    <property type="match status" value="1"/>
</dbReference>
<dbReference type="InterPro" id="IPR011990">
    <property type="entry name" value="TPR-like_helical_dom_sf"/>
</dbReference>
<evidence type="ECO:0000256" key="1">
    <source>
        <dbReference type="SAM" id="MobiDB-lite"/>
    </source>
</evidence>
<dbReference type="InterPro" id="IPR053137">
    <property type="entry name" value="NLR-like"/>
</dbReference>
<gene>
    <name evidence="2" type="ORF">PGQ11_015549</name>
</gene>
<dbReference type="InterPro" id="IPR027417">
    <property type="entry name" value="P-loop_NTPase"/>
</dbReference>
<proteinExistence type="predicted"/>
<dbReference type="PANTHER" id="PTHR46082">
    <property type="entry name" value="ATP/GTP-BINDING PROTEIN-RELATED"/>
    <property type="match status" value="1"/>
</dbReference>
<comment type="caution">
    <text evidence="2">The sequence shown here is derived from an EMBL/GenBank/DDBJ whole genome shotgun (WGS) entry which is preliminary data.</text>
</comment>
<protein>
    <submittedName>
        <fullName evidence="2">TPR-like protein</fullName>
    </submittedName>
</protein>
<sequence>MSKAARERPTVSQQFGDAGASNGSRLFQGVVQGDLHLTQPPERSETPPKPTILIPFNRDRDFVSRDTILSQVHNLCSEPASRTALVGLGGVGKSQIAIEYAYRVREEQSSDTWVFWVHASSAARYEQGFRDIADYLKLPGRSNPQTNIFRLLYNWLRSEKSGKWVLILDNVDDASFLLRSPANQGDEQGRGSASQIQDQPLISYVPCCQHGAILITSRNRDAATKLVEPHGIIPVEPMNRADALSLVEKKLRLSIQDTQNDMRAAGSLVETLEYMPLAIVQAIAYISHKAPRCSVQQYVEMFTRNDKKKVTLLNYDRGQLRRDREAKNSITITWQISFEHIREMQPTATDMLSVMSFCDRQIDDSDSSSNGDDEFEDDIAILRDYSIISVNENNTFTMHRLVQLATRIWLEAEGQQQRWMSEFIYRLATQVPPNGEYENWATWQTLLPHVLLAATQRPEDEESLYRLFLIRYKASWYLMEIGRGYESQKMAEDVMKYAIKTFGRAHMNTLRAISLVARAHLYKGQWATAETLYRQYLEFEKELYKVDHSGTLLAMNNLAGALVGQGRWGEAQELQVQVLKRREEKLETDHPDTASSMHSLAWILCNQGRLEKAEEIAMQVIGIRKAKLGTDHPDTLTSMNTLAVILQRRGRLEEAEKLDIQVLESRKEKLGADHPDTLANLNNLALVVKDLGRDDEAISLMGQCVRLRKDRLGIEHPHYQGSLSILNSWEDERRESNLRKRLFENEMTQLDGL</sequence>
<evidence type="ECO:0000313" key="2">
    <source>
        <dbReference type="EMBL" id="KAK8849069.1"/>
    </source>
</evidence>
<dbReference type="SUPFAM" id="SSF52540">
    <property type="entry name" value="P-loop containing nucleoside triphosphate hydrolases"/>
    <property type="match status" value="1"/>
</dbReference>
<dbReference type="Gene3D" id="1.25.40.10">
    <property type="entry name" value="Tetratricopeptide repeat domain"/>
    <property type="match status" value="2"/>
</dbReference>
<dbReference type="SUPFAM" id="SSF48452">
    <property type="entry name" value="TPR-like"/>
    <property type="match status" value="2"/>
</dbReference>
<keyword evidence="3" id="KW-1185">Reference proteome</keyword>
<organism evidence="2 3">
    <name type="scientific">Apiospora arundinis</name>
    <dbReference type="NCBI Taxonomy" id="335852"/>
    <lineage>
        <taxon>Eukaryota</taxon>
        <taxon>Fungi</taxon>
        <taxon>Dikarya</taxon>
        <taxon>Ascomycota</taxon>
        <taxon>Pezizomycotina</taxon>
        <taxon>Sordariomycetes</taxon>
        <taxon>Xylariomycetidae</taxon>
        <taxon>Amphisphaeriales</taxon>
        <taxon>Apiosporaceae</taxon>
        <taxon>Apiospora</taxon>
    </lineage>
</organism>
<feature type="region of interest" description="Disordered" evidence="1">
    <location>
        <begin position="1"/>
        <end position="22"/>
    </location>
</feature>
<dbReference type="Pfam" id="PF13424">
    <property type="entry name" value="TPR_12"/>
    <property type="match status" value="2"/>
</dbReference>
<evidence type="ECO:0000313" key="3">
    <source>
        <dbReference type="Proteomes" id="UP001390339"/>
    </source>
</evidence>
<accession>A0ABR2HME3</accession>
<reference evidence="2 3" key="1">
    <citation type="journal article" date="2024" name="IMA Fungus">
        <title>Apiospora arundinis, a panoply of carbohydrate-active enzymes and secondary metabolites.</title>
        <authorList>
            <person name="Sorensen T."/>
            <person name="Petersen C."/>
            <person name="Muurmann A.T."/>
            <person name="Christiansen J.V."/>
            <person name="Brundto M.L."/>
            <person name="Overgaard C.K."/>
            <person name="Boysen A.T."/>
            <person name="Wollenberg R.D."/>
            <person name="Larsen T.O."/>
            <person name="Sorensen J.L."/>
            <person name="Nielsen K.L."/>
            <person name="Sondergaard T.E."/>
        </authorList>
    </citation>
    <scope>NUCLEOTIDE SEQUENCE [LARGE SCALE GENOMIC DNA]</scope>
    <source>
        <strain evidence="2 3">AAU 773</strain>
    </source>
</reference>
<feature type="compositionally biased region" description="Polar residues" evidence="1">
    <location>
        <begin position="10"/>
        <end position="22"/>
    </location>
</feature>